<proteinExistence type="predicted"/>
<evidence type="ECO:0000313" key="3">
    <source>
        <dbReference type="EMBL" id="KAF4955934.1"/>
    </source>
</evidence>
<dbReference type="InterPro" id="IPR001841">
    <property type="entry name" value="Znf_RING"/>
</dbReference>
<protein>
    <recommendedName>
        <fullName evidence="2">RING-type domain-containing protein</fullName>
    </recommendedName>
</protein>
<dbReference type="AlphaFoldDB" id="A0A8H4TDS9"/>
<dbReference type="SUPFAM" id="SSF57850">
    <property type="entry name" value="RING/U-box"/>
    <property type="match status" value="1"/>
</dbReference>
<dbReference type="Gene3D" id="3.30.40.10">
    <property type="entry name" value="Zinc/RING finger domain, C3HC4 (zinc finger)"/>
    <property type="match status" value="1"/>
</dbReference>
<evidence type="ECO:0000259" key="2">
    <source>
        <dbReference type="Pfam" id="PF17123"/>
    </source>
</evidence>
<evidence type="ECO:0000256" key="1">
    <source>
        <dbReference type="SAM" id="MobiDB-lite"/>
    </source>
</evidence>
<gene>
    <name evidence="3" type="ORF">FSARC_11713</name>
</gene>
<organism evidence="3 4">
    <name type="scientific">Fusarium sarcochroum</name>
    <dbReference type="NCBI Taxonomy" id="1208366"/>
    <lineage>
        <taxon>Eukaryota</taxon>
        <taxon>Fungi</taxon>
        <taxon>Dikarya</taxon>
        <taxon>Ascomycota</taxon>
        <taxon>Pezizomycotina</taxon>
        <taxon>Sordariomycetes</taxon>
        <taxon>Hypocreomycetidae</taxon>
        <taxon>Hypocreales</taxon>
        <taxon>Nectriaceae</taxon>
        <taxon>Fusarium</taxon>
        <taxon>Fusarium lateritium species complex</taxon>
    </lineage>
</organism>
<comment type="caution">
    <text evidence="3">The sequence shown here is derived from an EMBL/GenBank/DDBJ whole genome shotgun (WGS) entry which is preliminary data.</text>
</comment>
<sequence length="272" mass="29604">MQIDLNNNTRGFDHPPSAPISRESHPYDSGAGPLSRSLHDIMDGFRRSGPGANGSFPSNPEEQSEEPHASGPRMYADLFVSGEIGGRTTSVTIVSGPDYGSRGGHHMRHPEVVTFQQYAHFIPQRQASRRLWLTTTTIIVGSNQLTRVFSNIIRDAGPLGEGNQDGEGGSSPGFARGLHDILSLMSPENAMLDDAVYCQEALDRIITGLMEANPQSNAAPPATEEALRNLERKPVDKEMLGSEGKAECTICIDEVKEGEMAALLPCKHWFHE</sequence>
<feature type="compositionally biased region" description="Basic and acidic residues" evidence="1">
    <location>
        <begin position="37"/>
        <end position="46"/>
    </location>
</feature>
<dbReference type="Pfam" id="PF17123">
    <property type="entry name" value="zf-RING_11"/>
    <property type="match status" value="1"/>
</dbReference>
<evidence type="ECO:0000313" key="4">
    <source>
        <dbReference type="Proteomes" id="UP000622797"/>
    </source>
</evidence>
<dbReference type="Proteomes" id="UP000622797">
    <property type="component" value="Unassembled WGS sequence"/>
</dbReference>
<accession>A0A8H4TDS9</accession>
<feature type="region of interest" description="Disordered" evidence="1">
    <location>
        <begin position="1"/>
        <end position="70"/>
    </location>
</feature>
<name>A0A8H4TDS9_9HYPO</name>
<reference evidence="3" key="1">
    <citation type="journal article" date="2020" name="BMC Genomics">
        <title>Correction to: Identification and distribution of gene clusters required for synthesis of sphingolipid metabolism inhibitors in diverse species of the filamentous fungus Fusarium.</title>
        <authorList>
            <person name="Kim H.S."/>
            <person name="Lohmar J.M."/>
            <person name="Busman M."/>
            <person name="Brown D.W."/>
            <person name="Naumann T.A."/>
            <person name="Divon H.H."/>
            <person name="Lysoe E."/>
            <person name="Uhlig S."/>
            <person name="Proctor R.H."/>
        </authorList>
    </citation>
    <scope>NUCLEOTIDE SEQUENCE</scope>
    <source>
        <strain evidence="3">NRRL 20472</strain>
    </source>
</reference>
<feature type="domain" description="RING-type" evidence="2">
    <location>
        <begin position="247"/>
        <end position="272"/>
    </location>
</feature>
<feature type="compositionally biased region" description="Polar residues" evidence="1">
    <location>
        <begin position="1"/>
        <end position="10"/>
    </location>
</feature>
<keyword evidence="4" id="KW-1185">Reference proteome</keyword>
<reference evidence="3" key="2">
    <citation type="submission" date="2020-05" db="EMBL/GenBank/DDBJ databases">
        <authorList>
            <person name="Kim H.-S."/>
            <person name="Proctor R.H."/>
            <person name="Brown D.W."/>
        </authorList>
    </citation>
    <scope>NUCLEOTIDE SEQUENCE</scope>
    <source>
        <strain evidence="3">NRRL 20472</strain>
    </source>
</reference>
<dbReference type="EMBL" id="JABEXW010000765">
    <property type="protein sequence ID" value="KAF4955934.1"/>
    <property type="molecule type" value="Genomic_DNA"/>
</dbReference>
<dbReference type="OrthoDB" id="8062037at2759"/>
<dbReference type="InterPro" id="IPR013083">
    <property type="entry name" value="Znf_RING/FYVE/PHD"/>
</dbReference>